<organism evidence="2 3">
    <name type="scientific">Keguizhuia sedimenti</name>
    <dbReference type="NCBI Taxonomy" id="3064264"/>
    <lineage>
        <taxon>Bacteria</taxon>
        <taxon>Pseudomonadati</taxon>
        <taxon>Pseudomonadota</taxon>
        <taxon>Betaproteobacteria</taxon>
        <taxon>Burkholderiales</taxon>
        <taxon>Oxalobacteraceae</taxon>
        <taxon>Keguizhuia</taxon>
    </lineage>
</organism>
<name>A0ABU1BN45_9BURK</name>
<reference evidence="2 3" key="1">
    <citation type="submission" date="2023-08" db="EMBL/GenBank/DDBJ databases">
        <title>Oxalobacteraceae gen .nov., isolated from river sludge outside the plant.</title>
        <authorList>
            <person name="Zhao S.Y."/>
        </authorList>
    </citation>
    <scope>NUCLEOTIDE SEQUENCE [LARGE SCALE GENOMIC DNA]</scope>
    <source>
        <strain evidence="2 3">R-40</strain>
    </source>
</reference>
<accession>A0ABU1BN45</accession>
<proteinExistence type="predicted"/>
<evidence type="ECO:0000313" key="2">
    <source>
        <dbReference type="EMBL" id="MDQ9169476.1"/>
    </source>
</evidence>
<dbReference type="Pfam" id="PF09722">
    <property type="entry name" value="Xre_MbcA_ParS_C"/>
    <property type="match status" value="1"/>
</dbReference>
<gene>
    <name evidence="2" type="ORF">Q8A64_03520</name>
</gene>
<keyword evidence="3" id="KW-1185">Reference proteome</keyword>
<protein>
    <submittedName>
        <fullName evidence="2">MbcA/ParS/Xre antitoxin family protein</fullName>
    </submittedName>
</protein>
<dbReference type="RefSeq" id="WP_338435380.1">
    <property type="nucleotide sequence ID" value="NZ_JAUYVH010000001.1"/>
</dbReference>
<comment type="caution">
    <text evidence="2">The sequence shown here is derived from an EMBL/GenBank/DDBJ whole genome shotgun (WGS) entry which is preliminary data.</text>
</comment>
<feature type="domain" description="Antitoxin Xre/MbcA/ParS-like toxin-binding" evidence="1">
    <location>
        <begin position="34"/>
        <end position="80"/>
    </location>
</feature>
<evidence type="ECO:0000259" key="1">
    <source>
        <dbReference type="Pfam" id="PF09722"/>
    </source>
</evidence>
<sequence>MDKDNLPERLEALHQHFQTHSRKAQAYYAVMHKARQIVGSDDAASAWMEKPLSALNGKTPSALVSEGRADDVLVYIDSLKPGSSV</sequence>
<dbReference type="InterPro" id="IPR024467">
    <property type="entry name" value="Xre/MbcA/ParS-like_toxin-bd"/>
</dbReference>
<dbReference type="Proteomes" id="UP001225596">
    <property type="component" value="Unassembled WGS sequence"/>
</dbReference>
<evidence type="ECO:0000313" key="3">
    <source>
        <dbReference type="Proteomes" id="UP001225596"/>
    </source>
</evidence>
<dbReference type="EMBL" id="JAUYVH010000001">
    <property type="protein sequence ID" value="MDQ9169476.1"/>
    <property type="molecule type" value="Genomic_DNA"/>
</dbReference>